<keyword evidence="2" id="KW-1185">Reference proteome</keyword>
<evidence type="ECO:0000313" key="1">
    <source>
        <dbReference type="EMBL" id="OFV67162.1"/>
    </source>
</evidence>
<dbReference type="STRING" id="1838285.SCAL_001696"/>
<comment type="caution">
    <text evidence="1">The sequence shown here is derived from an EMBL/GenBank/DDBJ whole genome shotgun (WGS) entry which is preliminary data.</text>
</comment>
<dbReference type="Pfam" id="PF23960">
    <property type="entry name" value="DUF7289"/>
    <property type="match status" value="1"/>
</dbReference>
<reference evidence="1" key="1">
    <citation type="submission" date="2016-05" db="EMBL/GenBank/DDBJ databases">
        <title>Microbial consortia oxidize butane by reversing methanogenesis.</title>
        <authorList>
            <person name="Laso-Perez R."/>
            <person name="Richter M."/>
            <person name="Wegener G."/>
            <person name="Musat F."/>
        </authorList>
    </citation>
    <scope>NUCLEOTIDE SEQUENCE [LARGE SCALE GENOMIC DNA]</scope>
    <source>
        <strain evidence="1">BOX2</strain>
    </source>
</reference>
<sequence>MMKMRYIMDDAANVIIVATVLLLGLLVAVTAIINATYIPEWKSVAEAEQMEEVCEDFKDLKMGIDIVTSAFPDRVVASSHIIGMGGGGTLRTDPDLPSVYIATDDYTQTMAFEHLGSISFESDNHHELDRTYIYESGAVIVEEINRSMMRLAPTIDFTRFNNGTKAVTMRIINMSLDEEVITGDKIANLELVLISEDLVFSDNVLNMSFTITSRHSDAWEEFLIERATCAGFNESEFDITASQNVELDIYGDVLLNVVEVDGDARIRPVIEAIEPT</sequence>
<proteinExistence type="predicted"/>
<gene>
    <name evidence="1" type="ORF">SCAL_001696</name>
</gene>
<dbReference type="AlphaFoldDB" id="A0A1F2P833"/>
<dbReference type="Proteomes" id="UP000186940">
    <property type="component" value="Unassembled WGS sequence"/>
</dbReference>
<accession>A0A1F2P833</accession>
<organism evidence="1 2">
    <name type="scientific">Candidatus Syntropharchaeum caldarium</name>
    <dbReference type="NCBI Taxonomy" id="1838285"/>
    <lineage>
        <taxon>Archaea</taxon>
        <taxon>Methanobacteriati</taxon>
        <taxon>Methanobacteriota</taxon>
        <taxon>Stenosarchaea group</taxon>
        <taxon>Methanomicrobia</taxon>
        <taxon>Methanosarcinales</taxon>
        <taxon>ANME-2 cluster</taxon>
        <taxon>Candidatus Syntropharchaeum</taxon>
    </lineage>
</organism>
<dbReference type="EMBL" id="LYOS01000007">
    <property type="protein sequence ID" value="OFV67162.1"/>
    <property type="molecule type" value="Genomic_DNA"/>
</dbReference>
<name>A0A1F2P833_9EURY</name>
<evidence type="ECO:0000313" key="2">
    <source>
        <dbReference type="Proteomes" id="UP000186940"/>
    </source>
</evidence>
<protein>
    <submittedName>
        <fullName evidence="1">Uncharacterized protein</fullName>
    </submittedName>
</protein>
<dbReference type="InterPro" id="IPR055713">
    <property type="entry name" value="DUF7289"/>
</dbReference>